<dbReference type="GO" id="GO:0000166">
    <property type="term" value="F:nucleotide binding"/>
    <property type="evidence" value="ECO:0007669"/>
    <property type="project" value="InterPro"/>
</dbReference>
<evidence type="ECO:0000256" key="1">
    <source>
        <dbReference type="ARBA" id="ARBA00012417"/>
    </source>
</evidence>
<keyword evidence="4" id="KW-0239">DNA-directed DNA polymerase</keyword>
<evidence type="ECO:0000259" key="7">
    <source>
        <dbReference type="Pfam" id="PF00136"/>
    </source>
</evidence>
<dbReference type="PANTHER" id="PTHR10322">
    <property type="entry name" value="DNA POLYMERASE CATALYTIC SUBUNIT"/>
    <property type="match status" value="1"/>
</dbReference>
<dbReference type="Proteomes" id="UP000272051">
    <property type="component" value="Unassembled WGS sequence"/>
</dbReference>
<reference evidence="8 9" key="1">
    <citation type="submission" date="2018-06" db="EMBL/GenBank/DDBJ databases">
        <title>Extensive metabolic versatility and redundancy in microbially diverse, dynamic hydrothermal sediments.</title>
        <authorList>
            <person name="Dombrowski N."/>
            <person name="Teske A."/>
            <person name="Baker B.J."/>
        </authorList>
    </citation>
    <scope>NUCLEOTIDE SEQUENCE [LARGE SCALE GENOMIC DNA]</scope>
    <source>
        <strain evidence="8">B34_G17</strain>
    </source>
</reference>
<comment type="catalytic activity">
    <reaction evidence="6">
        <text>DNA(n) + a 2'-deoxyribonucleoside 5'-triphosphate = DNA(n+1) + diphosphate</text>
        <dbReference type="Rhea" id="RHEA:22508"/>
        <dbReference type="Rhea" id="RHEA-COMP:17339"/>
        <dbReference type="Rhea" id="RHEA-COMP:17340"/>
        <dbReference type="ChEBI" id="CHEBI:33019"/>
        <dbReference type="ChEBI" id="CHEBI:61560"/>
        <dbReference type="ChEBI" id="CHEBI:173112"/>
        <dbReference type="EC" id="2.7.7.7"/>
    </reaction>
</comment>
<evidence type="ECO:0000256" key="5">
    <source>
        <dbReference type="ARBA" id="ARBA00023125"/>
    </source>
</evidence>
<dbReference type="InterPro" id="IPR017964">
    <property type="entry name" value="DNA-dir_DNA_pol_B_CS"/>
</dbReference>
<dbReference type="PANTHER" id="PTHR10322:SF23">
    <property type="entry name" value="DNA POLYMERASE DELTA CATALYTIC SUBUNIT"/>
    <property type="match status" value="1"/>
</dbReference>
<evidence type="ECO:0000256" key="2">
    <source>
        <dbReference type="ARBA" id="ARBA00022679"/>
    </source>
</evidence>
<evidence type="ECO:0000313" key="9">
    <source>
        <dbReference type="Proteomes" id="UP000272051"/>
    </source>
</evidence>
<proteinExistence type="predicted"/>
<dbReference type="InterPro" id="IPR050240">
    <property type="entry name" value="DNA_pol_type-B"/>
</dbReference>
<feature type="non-terminal residue" evidence="8">
    <location>
        <position position="1"/>
    </location>
</feature>
<comment type="caution">
    <text evidence="8">The sequence shown here is derived from an EMBL/GenBank/DDBJ whole genome shotgun (WGS) entry which is preliminary data.</text>
</comment>
<dbReference type="AlphaFoldDB" id="A0A497ER92"/>
<feature type="domain" description="DNA-directed DNA polymerase family B multifunctional" evidence="7">
    <location>
        <begin position="21"/>
        <end position="240"/>
    </location>
</feature>
<dbReference type="GO" id="GO:0003677">
    <property type="term" value="F:DNA binding"/>
    <property type="evidence" value="ECO:0007669"/>
    <property type="project" value="UniProtKB-KW"/>
</dbReference>
<dbReference type="InterPro" id="IPR042087">
    <property type="entry name" value="DNA_pol_B_thumb"/>
</dbReference>
<gene>
    <name evidence="8" type="ORF">DRJ33_07875</name>
</gene>
<accession>A0A497ER92</accession>
<dbReference type="GO" id="GO:0003887">
    <property type="term" value="F:DNA-directed DNA polymerase activity"/>
    <property type="evidence" value="ECO:0007669"/>
    <property type="project" value="UniProtKB-KW"/>
</dbReference>
<dbReference type="PROSITE" id="PS00116">
    <property type="entry name" value="DNA_POLYMERASE_B"/>
    <property type="match status" value="1"/>
</dbReference>
<keyword evidence="5" id="KW-0238">DNA-binding</keyword>
<keyword evidence="3" id="KW-0548">Nucleotidyltransferase</keyword>
<evidence type="ECO:0000256" key="6">
    <source>
        <dbReference type="ARBA" id="ARBA00049244"/>
    </source>
</evidence>
<dbReference type="InterPro" id="IPR023211">
    <property type="entry name" value="DNA_pol_palm_dom_sf"/>
</dbReference>
<dbReference type="GO" id="GO:0006261">
    <property type="term" value="P:DNA-templated DNA replication"/>
    <property type="evidence" value="ECO:0007669"/>
    <property type="project" value="TreeGrafter"/>
</dbReference>
<sequence>AGWVGARWYLKPVAEAVAAWGRATISTALKIAKELGLEVIYGDTDSLFLRYDQAKVEEFKRRVFEQLGLEVKVDKLYKRVLFTEAKKRYVGLMEDDSLDVVGLEAARGDWCEAAKQLQEEVAHILLTTDNVQKAVEHAKQAIKKLKAGKFSIKDLVIWKTLSKPLDEYKVSAPHVTAALRLKKAGWDVKPGDQIGFVIVKGSGKVHERAYPYALAHGQPIDSDYYIENQLIPAALRILEVVGVKKEQLKQAEVVSLLDFFTQQP</sequence>
<organism evidence="8 9">
    <name type="scientific">Thermoproteota archaeon</name>
    <dbReference type="NCBI Taxonomy" id="2056631"/>
    <lineage>
        <taxon>Archaea</taxon>
        <taxon>Thermoproteota</taxon>
    </lineage>
</organism>
<dbReference type="Gene3D" id="1.10.132.60">
    <property type="entry name" value="DNA polymerase family B, C-terminal domain"/>
    <property type="match status" value="1"/>
</dbReference>
<dbReference type="EC" id="2.7.7.7" evidence="1"/>
<dbReference type="InterPro" id="IPR006134">
    <property type="entry name" value="DNA-dir_DNA_pol_B_multi_dom"/>
</dbReference>
<keyword evidence="2" id="KW-0808">Transferase</keyword>
<dbReference type="Pfam" id="PF00136">
    <property type="entry name" value="DNA_pol_B"/>
    <property type="match status" value="1"/>
</dbReference>
<dbReference type="EMBL" id="QMQX01000191">
    <property type="protein sequence ID" value="RLE49873.1"/>
    <property type="molecule type" value="Genomic_DNA"/>
</dbReference>
<evidence type="ECO:0000256" key="3">
    <source>
        <dbReference type="ARBA" id="ARBA00022695"/>
    </source>
</evidence>
<name>A0A497ER92_9CREN</name>
<protein>
    <recommendedName>
        <fullName evidence="1">DNA-directed DNA polymerase</fullName>
        <ecNumber evidence="1">2.7.7.7</ecNumber>
    </recommendedName>
</protein>
<dbReference type="InterPro" id="IPR043502">
    <property type="entry name" value="DNA/RNA_pol_sf"/>
</dbReference>
<evidence type="ECO:0000256" key="4">
    <source>
        <dbReference type="ARBA" id="ARBA00022932"/>
    </source>
</evidence>
<dbReference type="Gene3D" id="3.90.1600.10">
    <property type="entry name" value="Palm domain of DNA polymerase"/>
    <property type="match status" value="1"/>
</dbReference>
<evidence type="ECO:0000313" key="8">
    <source>
        <dbReference type="EMBL" id="RLE49873.1"/>
    </source>
</evidence>
<dbReference type="SUPFAM" id="SSF56672">
    <property type="entry name" value="DNA/RNA polymerases"/>
    <property type="match status" value="1"/>
</dbReference>